<gene>
    <name evidence="2" type="ORF">LCGC14_2021310</name>
</gene>
<accession>A0A0F9HAT9</accession>
<reference evidence="2" key="1">
    <citation type="journal article" date="2015" name="Nature">
        <title>Complex archaea that bridge the gap between prokaryotes and eukaryotes.</title>
        <authorList>
            <person name="Spang A."/>
            <person name="Saw J.H."/>
            <person name="Jorgensen S.L."/>
            <person name="Zaremba-Niedzwiedzka K."/>
            <person name="Martijn J."/>
            <person name="Lind A.E."/>
            <person name="van Eijk R."/>
            <person name="Schleper C."/>
            <person name="Guy L."/>
            <person name="Ettema T.J."/>
        </authorList>
    </citation>
    <scope>NUCLEOTIDE SEQUENCE</scope>
</reference>
<evidence type="ECO:0000256" key="1">
    <source>
        <dbReference type="SAM" id="Coils"/>
    </source>
</evidence>
<comment type="caution">
    <text evidence="2">The sequence shown here is derived from an EMBL/GenBank/DDBJ whole genome shotgun (WGS) entry which is preliminary data.</text>
</comment>
<dbReference type="AlphaFoldDB" id="A0A0F9HAT9"/>
<proteinExistence type="predicted"/>
<dbReference type="EMBL" id="LAZR01023350">
    <property type="protein sequence ID" value="KKL78790.1"/>
    <property type="molecule type" value="Genomic_DNA"/>
</dbReference>
<organism evidence="2">
    <name type="scientific">marine sediment metagenome</name>
    <dbReference type="NCBI Taxonomy" id="412755"/>
    <lineage>
        <taxon>unclassified sequences</taxon>
        <taxon>metagenomes</taxon>
        <taxon>ecological metagenomes</taxon>
    </lineage>
</organism>
<keyword evidence="1" id="KW-0175">Coiled coil</keyword>
<sequence length="48" mass="5831">MIQMREAEMVDELEHEIRLVNVQLEEKRREVKALEAIKKRLERKLEAV</sequence>
<name>A0A0F9HAT9_9ZZZZ</name>
<evidence type="ECO:0000313" key="2">
    <source>
        <dbReference type="EMBL" id="KKL78790.1"/>
    </source>
</evidence>
<feature type="coiled-coil region" evidence="1">
    <location>
        <begin position="10"/>
        <end position="44"/>
    </location>
</feature>
<protein>
    <submittedName>
        <fullName evidence="2">Uncharacterized protein</fullName>
    </submittedName>
</protein>